<dbReference type="EMBL" id="FODE01000022">
    <property type="protein sequence ID" value="SEN92800.1"/>
    <property type="molecule type" value="Genomic_DNA"/>
</dbReference>
<dbReference type="InterPro" id="IPR036259">
    <property type="entry name" value="MFS_trans_sf"/>
</dbReference>
<organism evidence="8 9">
    <name type="scientific">Paracoccus alcaliphilus</name>
    <dbReference type="NCBI Taxonomy" id="34002"/>
    <lineage>
        <taxon>Bacteria</taxon>
        <taxon>Pseudomonadati</taxon>
        <taxon>Pseudomonadota</taxon>
        <taxon>Alphaproteobacteria</taxon>
        <taxon>Rhodobacterales</taxon>
        <taxon>Paracoccaceae</taxon>
        <taxon>Paracoccus</taxon>
    </lineage>
</organism>
<dbReference type="GO" id="GO:0022857">
    <property type="term" value="F:transmembrane transporter activity"/>
    <property type="evidence" value="ECO:0007669"/>
    <property type="project" value="InterPro"/>
</dbReference>
<evidence type="ECO:0000256" key="1">
    <source>
        <dbReference type="ARBA" id="ARBA00004651"/>
    </source>
</evidence>
<evidence type="ECO:0000313" key="8">
    <source>
        <dbReference type="EMBL" id="SEN92800.1"/>
    </source>
</evidence>
<gene>
    <name evidence="8" type="ORF">SAMN04489859_102250</name>
</gene>
<sequence length="396" mass="41845">MPAISPGIICLTVGYVFSQFYRAFLAVLAPVLGQELAAGPGDLALSSGLWFITFAAMQLPVGWALDHFGPRRTVAVLLGLGGGGGAALFAMAQTPMHLHLAMALLGVGCAPVLMGAYYIFAREYRPTTFGALAGLMIGVGSLGNILGAAPLVWVIETLGWRMTLWLLAGATVVVSGLIGLTLRDPARLGSDHPKGSIGDVLRLRALWFILPIFFFSYAAPMAIRGLWAAPYLDQVFGASEQTIGRATLVIGLAMILGNFLIGAATRIVGSIRRTVQIFIAVELMLMAVLVLYPSSGLAAATVLLSLIGFSGAAYALLMAHGRSFLPAHLVGRGVTFLNMFSMGGVGVMQFASRPVYQTASAAYPPAQAFAMLFLFFLIPLVIGYILYFLTPEADHG</sequence>
<feature type="transmembrane region" description="Helical" evidence="6">
    <location>
        <begin position="132"/>
        <end position="156"/>
    </location>
</feature>
<accession>A0A1H8KIK2</accession>
<evidence type="ECO:0000256" key="3">
    <source>
        <dbReference type="ARBA" id="ARBA00022692"/>
    </source>
</evidence>
<feature type="transmembrane region" description="Helical" evidence="6">
    <location>
        <begin position="74"/>
        <end position="92"/>
    </location>
</feature>
<dbReference type="PROSITE" id="PS50850">
    <property type="entry name" value="MFS"/>
    <property type="match status" value="1"/>
</dbReference>
<evidence type="ECO:0000256" key="4">
    <source>
        <dbReference type="ARBA" id="ARBA00022989"/>
    </source>
</evidence>
<feature type="transmembrane region" description="Helical" evidence="6">
    <location>
        <begin position="368"/>
        <end position="389"/>
    </location>
</feature>
<dbReference type="GO" id="GO:0005886">
    <property type="term" value="C:plasma membrane"/>
    <property type="evidence" value="ECO:0007669"/>
    <property type="project" value="UniProtKB-SubCell"/>
</dbReference>
<dbReference type="Gene3D" id="1.20.1250.20">
    <property type="entry name" value="MFS general substrate transporter like domains"/>
    <property type="match status" value="2"/>
</dbReference>
<dbReference type="PANTHER" id="PTHR43124">
    <property type="entry name" value="PURINE EFFLUX PUMP PBUE"/>
    <property type="match status" value="1"/>
</dbReference>
<evidence type="ECO:0000313" key="9">
    <source>
        <dbReference type="Proteomes" id="UP000199054"/>
    </source>
</evidence>
<evidence type="ECO:0000256" key="5">
    <source>
        <dbReference type="ARBA" id="ARBA00023136"/>
    </source>
</evidence>
<keyword evidence="9" id="KW-1185">Reference proteome</keyword>
<feature type="transmembrane region" description="Helical" evidence="6">
    <location>
        <begin position="329"/>
        <end position="348"/>
    </location>
</feature>
<feature type="transmembrane region" description="Helical" evidence="6">
    <location>
        <begin position="243"/>
        <end position="263"/>
    </location>
</feature>
<keyword evidence="4 6" id="KW-1133">Transmembrane helix</keyword>
<feature type="transmembrane region" description="Helical" evidence="6">
    <location>
        <begin position="7"/>
        <end position="31"/>
    </location>
</feature>
<feature type="transmembrane region" description="Helical" evidence="6">
    <location>
        <begin position="298"/>
        <end position="317"/>
    </location>
</feature>
<evidence type="ECO:0000256" key="6">
    <source>
        <dbReference type="SAM" id="Phobius"/>
    </source>
</evidence>
<feature type="transmembrane region" description="Helical" evidence="6">
    <location>
        <begin position="98"/>
        <end position="120"/>
    </location>
</feature>
<feature type="transmembrane region" description="Helical" evidence="6">
    <location>
        <begin position="43"/>
        <end position="65"/>
    </location>
</feature>
<feature type="transmembrane region" description="Helical" evidence="6">
    <location>
        <begin position="162"/>
        <end position="182"/>
    </location>
</feature>
<feature type="domain" description="Major facilitator superfamily (MFS) profile" evidence="7">
    <location>
        <begin position="7"/>
        <end position="394"/>
    </location>
</feature>
<evidence type="ECO:0000256" key="2">
    <source>
        <dbReference type="ARBA" id="ARBA00022475"/>
    </source>
</evidence>
<dbReference type="Proteomes" id="UP000199054">
    <property type="component" value="Unassembled WGS sequence"/>
</dbReference>
<protein>
    <submittedName>
        <fullName evidence="8">Predicted arabinose efflux permease, MFS family</fullName>
    </submittedName>
</protein>
<proteinExistence type="predicted"/>
<dbReference type="OrthoDB" id="272777at2"/>
<feature type="transmembrane region" description="Helical" evidence="6">
    <location>
        <begin position="203"/>
        <end position="223"/>
    </location>
</feature>
<dbReference type="SUPFAM" id="SSF103473">
    <property type="entry name" value="MFS general substrate transporter"/>
    <property type="match status" value="1"/>
</dbReference>
<reference evidence="8 9" key="1">
    <citation type="submission" date="2016-10" db="EMBL/GenBank/DDBJ databases">
        <authorList>
            <person name="de Groot N.N."/>
        </authorList>
    </citation>
    <scope>NUCLEOTIDE SEQUENCE [LARGE SCALE GENOMIC DNA]</scope>
    <source>
        <strain evidence="8 9">DSM 8512</strain>
    </source>
</reference>
<evidence type="ECO:0000259" key="7">
    <source>
        <dbReference type="PROSITE" id="PS50850"/>
    </source>
</evidence>
<dbReference type="InterPro" id="IPR050189">
    <property type="entry name" value="MFS_Efflux_Transporters"/>
</dbReference>
<dbReference type="InterPro" id="IPR011701">
    <property type="entry name" value="MFS"/>
</dbReference>
<keyword evidence="3 6" id="KW-0812">Transmembrane</keyword>
<dbReference type="Pfam" id="PF07690">
    <property type="entry name" value="MFS_1"/>
    <property type="match status" value="1"/>
</dbReference>
<dbReference type="InterPro" id="IPR020846">
    <property type="entry name" value="MFS_dom"/>
</dbReference>
<keyword evidence="2" id="KW-1003">Cell membrane</keyword>
<feature type="transmembrane region" description="Helical" evidence="6">
    <location>
        <begin position="275"/>
        <end position="292"/>
    </location>
</feature>
<dbReference type="RefSeq" id="WP_090613936.1">
    <property type="nucleotide sequence ID" value="NZ_FODE01000022.1"/>
</dbReference>
<comment type="subcellular location">
    <subcellularLocation>
        <location evidence="1">Cell membrane</location>
        <topology evidence="1">Multi-pass membrane protein</topology>
    </subcellularLocation>
</comment>
<name>A0A1H8KIK2_9RHOB</name>
<dbReference type="PANTHER" id="PTHR43124:SF3">
    <property type="entry name" value="CHLORAMPHENICOL EFFLUX PUMP RV0191"/>
    <property type="match status" value="1"/>
</dbReference>
<dbReference type="AlphaFoldDB" id="A0A1H8KIK2"/>
<dbReference type="STRING" id="34002.SAMN04489859_102250"/>
<keyword evidence="5 6" id="KW-0472">Membrane</keyword>